<protein>
    <submittedName>
        <fullName evidence="2">Uncharacterized protein</fullName>
    </submittedName>
</protein>
<evidence type="ECO:0000313" key="2">
    <source>
        <dbReference type="EMBL" id="RVW68820.1"/>
    </source>
</evidence>
<evidence type="ECO:0000313" key="3">
    <source>
        <dbReference type="Proteomes" id="UP000288805"/>
    </source>
</evidence>
<accession>A0A438G9D8</accession>
<evidence type="ECO:0000256" key="1">
    <source>
        <dbReference type="SAM" id="MobiDB-lite"/>
    </source>
</evidence>
<feature type="compositionally biased region" description="Basic and acidic residues" evidence="1">
    <location>
        <begin position="75"/>
        <end position="85"/>
    </location>
</feature>
<dbReference type="EMBL" id="QGNW01000518">
    <property type="protein sequence ID" value="RVW68820.1"/>
    <property type="molecule type" value="Genomic_DNA"/>
</dbReference>
<name>A0A438G9D8_VITVI</name>
<organism evidence="2 3">
    <name type="scientific">Vitis vinifera</name>
    <name type="common">Grape</name>
    <dbReference type="NCBI Taxonomy" id="29760"/>
    <lineage>
        <taxon>Eukaryota</taxon>
        <taxon>Viridiplantae</taxon>
        <taxon>Streptophyta</taxon>
        <taxon>Embryophyta</taxon>
        <taxon>Tracheophyta</taxon>
        <taxon>Spermatophyta</taxon>
        <taxon>Magnoliopsida</taxon>
        <taxon>eudicotyledons</taxon>
        <taxon>Gunneridae</taxon>
        <taxon>Pentapetalae</taxon>
        <taxon>rosids</taxon>
        <taxon>Vitales</taxon>
        <taxon>Vitaceae</taxon>
        <taxon>Viteae</taxon>
        <taxon>Vitis</taxon>
    </lineage>
</organism>
<reference evidence="2 3" key="1">
    <citation type="journal article" date="2018" name="PLoS Genet.">
        <title>Population sequencing reveals clonal diversity and ancestral inbreeding in the grapevine cultivar Chardonnay.</title>
        <authorList>
            <person name="Roach M.J."/>
            <person name="Johnson D.L."/>
            <person name="Bohlmann J."/>
            <person name="van Vuuren H.J."/>
            <person name="Jones S.J."/>
            <person name="Pretorius I.S."/>
            <person name="Schmidt S.A."/>
            <person name="Borneman A.R."/>
        </authorList>
    </citation>
    <scope>NUCLEOTIDE SEQUENCE [LARGE SCALE GENOMIC DNA]</scope>
    <source>
        <strain evidence="3">cv. Chardonnay</strain>
        <tissue evidence="2">Leaf</tissue>
    </source>
</reference>
<comment type="caution">
    <text evidence="2">The sequence shown here is derived from an EMBL/GenBank/DDBJ whole genome shotgun (WGS) entry which is preliminary data.</text>
</comment>
<dbReference type="AlphaFoldDB" id="A0A438G9D8"/>
<sequence length="181" mass="20825">MTSRAKKKAKAKKTADIEEIQFELQDTMGRRHRHVIDDDDVYMYPTDMHPNEWHAYTEVVRTLKAVEWNRKQEEHFVKGKRKTGESSHSTNPTRQMRKLQSVRYSDPSLPDAPSLYKSLAARQKNMKNLFKGGVIKETMGRLISKFFIYESVLPSKADFHHFKNMIVGAQQAADSCPAGAP</sequence>
<proteinExistence type="predicted"/>
<feature type="region of interest" description="Disordered" evidence="1">
    <location>
        <begin position="75"/>
        <end position="109"/>
    </location>
</feature>
<gene>
    <name evidence="2" type="ORF">CK203_062230</name>
</gene>
<dbReference type="Proteomes" id="UP000288805">
    <property type="component" value="Unassembled WGS sequence"/>
</dbReference>